<evidence type="ECO:0000256" key="1">
    <source>
        <dbReference type="ARBA" id="ARBA00007017"/>
    </source>
</evidence>
<evidence type="ECO:0000313" key="3">
    <source>
        <dbReference type="EMBL" id="CAI5760342.1"/>
    </source>
</evidence>
<dbReference type="Pfam" id="PF09724">
    <property type="entry name" value="Dcc1"/>
    <property type="match status" value="1"/>
</dbReference>
<evidence type="ECO:0000256" key="2">
    <source>
        <dbReference type="ARBA" id="ARBA00022705"/>
    </source>
</evidence>
<keyword evidence="4" id="KW-1185">Reference proteome</keyword>
<evidence type="ECO:0008006" key="5">
    <source>
        <dbReference type="Google" id="ProtNLM"/>
    </source>
</evidence>
<dbReference type="PANTHER" id="PTHR13395">
    <property type="entry name" value="SISTER CHROMATID COHESION PROTEIN DCC1-RELATED"/>
    <property type="match status" value="1"/>
</dbReference>
<name>A0A9W4XND8_9ASCO</name>
<accession>A0A9W4XND8</accession>
<sequence>MNLYNQINNDKSYTYKLLQLPEELLENIENGNIDNLELKSNYESVVICNADKSWKVRQMNHSNTVLLMNKTGKNNLIGFQSAAYEYELNDNKPTISKTIPVYNNSNTSSISITELIQDSLCSPKEFESLFYDMNGVYIDGFAYILSNSIISELLYILITKLMSNQLTVFEISDIEDIITPPFKKSMLDTILHKFAKSVENRYELIDSNISKWFGIVELSKNNQPVLKNEFLLNWKSSLPAYYSPSLDLNDLKGYYCSFLTTHILYINPIDLSTNLAIRFKELFAFNRSWKYDEFVPFINDYVPVGKKVDSLIIKYGKKKKVGNEFIVSPG</sequence>
<dbReference type="OrthoDB" id="276989at2759"/>
<dbReference type="EMBL" id="CANTUO010000006">
    <property type="protein sequence ID" value="CAI5760342.1"/>
    <property type="molecule type" value="Genomic_DNA"/>
</dbReference>
<evidence type="ECO:0000313" key="4">
    <source>
        <dbReference type="Proteomes" id="UP001152885"/>
    </source>
</evidence>
<keyword evidence="2" id="KW-0235">DNA replication</keyword>
<comment type="similarity">
    <text evidence="1">Belongs to the DCC1 family.</text>
</comment>
<dbReference type="GO" id="GO:0000785">
    <property type="term" value="C:chromatin"/>
    <property type="evidence" value="ECO:0007669"/>
    <property type="project" value="TreeGrafter"/>
</dbReference>
<proteinExistence type="inferred from homology"/>
<reference evidence="3" key="1">
    <citation type="submission" date="2022-12" db="EMBL/GenBank/DDBJ databases">
        <authorList>
            <person name="Brejova B."/>
        </authorList>
    </citation>
    <scope>NUCLEOTIDE SEQUENCE</scope>
</reference>
<dbReference type="GO" id="GO:0034088">
    <property type="term" value="P:maintenance of mitotic sister chromatid cohesion"/>
    <property type="evidence" value="ECO:0007669"/>
    <property type="project" value="TreeGrafter"/>
</dbReference>
<dbReference type="GO" id="GO:0006260">
    <property type="term" value="P:DNA replication"/>
    <property type="evidence" value="ECO:0007669"/>
    <property type="project" value="UniProtKB-KW"/>
</dbReference>
<dbReference type="AlphaFoldDB" id="A0A9W4XND8"/>
<dbReference type="Proteomes" id="UP001152885">
    <property type="component" value="Unassembled WGS sequence"/>
</dbReference>
<comment type="caution">
    <text evidence="3">The sequence shown here is derived from an EMBL/GenBank/DDBJ whole genome shotgun (WGS) entry which is preliminary data.</text>
</comment>
<organism evidence="3 4">
    <name type="scientific">Candida verbasci</name>
    <dbReference type="NCBI Taxonomy" id="1227364"/>
    <lineage>
        <taxon>Eukaryota</taxon>
        <taxon>Fungi</taxon>
        <taxon>Dikarya</taxon>
        <taxon>Ascomycota</taxon>
        <taxon>Saccharomycotina</taxon>
        <taxon>Pichiomycetes</taxon>
        <taxon>Debaryomycetaceae</taxon>
        <taxon>Candida/Lodderomyces clade</taxon>
        <taxon>Candida</taxon>
    </lineage>
</organism>
<gene>
    <name evidence="3" type="ORF">CANVERA_P4852</name>
</gene>
<dbReference type="GO" id="GO:0031390">
    <property type="term" value="C:Ctf18 RFC-like complex"/>
    <property type="evidence" value="ECO:0007669"/>
    <property type="project" value="InterPro"/>
</dbReference>
<dbReference type="PANTHER" id="PTHR13395:SF6">
    <property type="entry name" value="SISTER CHROMATID COHESION PROTEIN DCC1"/>
    <property type="match status" value="1"/>
</dbReference>
<dbReference type="GO" id="GO:0000775">
    <property type="term" value="C:chromosome, centromeric region"/>
    <property type="evidence" value="ECO:0007669"/>
    <property type="project" value="TreeGrafter"/>
</dbReference>
<protein>
    <recommendedName>
        <fullName evidence="5">Sister chromatid cohesion protein DCC1</fullName>
    </recommendedName>
</protein>
<dbReference type="InterPro" id="IPR019128">
    <property type="entry name" value="Dcc1"/>
</dbReference>